<dbReference type="AlphaFoldDB" id="A0A7X2ZUY7"/>
<organism evidence="1 2">
    <name type="scientific">Zobellia amurskyensis</name>
    <dbReference type="NCBI Taxonomy" id="248905"/>
    <lineage>
        <taxon>Bacteria</taxon>
        <taxon>Pseudomonadati</taxon>
        <taxon>Bacteroidota</taxon>
        <taxon>Flavobacteriia</taxon>
        <taxon>Flavobacteriales</taxon>
        <taxon>Flavobacteriaceae</taxon>
        <taxon>Zobellia</taxon>
    </lineage>
</organism>
<proteinExistence type="predicted"/>
<reference evidence="1 2" key="1">
    <citation type="journal article" date="2019" name="Mar. Drugs">
        <title>Comparative Genomics and CAZyme Genome Repertoires of Marine Zobellia amurskyensis KMM 3526(T) and Zobellia laminariae KMM 3676(T).</title>
        <authorList>
            <person name="Chernysheva N."/>
            <person name="Bystritskaya E."/>
            <person name="Stenkova A."/>
            <person name="Golovkin I."/>
            <person name="Nedashkovskaya O."/>
            <person name="Isaeva M."/>
        </authorList>
    </citation>
    <scope>NUCLEOTIDE SEQUENCE [LARGE SCALE GENOMIC DNA]</scope>
    <source>
        <strain evidence="1 2">KMM 3526</strain>
    </source>
</reference>
<dbReference type="Proteomes" id="UP000540519">
    <property type="component" value="Unassembled WGS sequence"/>
</dbReference>
<comment type="caution">
    <text evidence="1">The sequence shown here is derived from an EMBL/GenBank/DDBJ whole genome shotgun (WGS) entry which is preliminary data.</text>
</comment>
<evidence type="ECO:0000313" key="2">
    <source>
        <dbReference type="Proteomes" id="UP000540519"/>
    </source>
</evidence>
<accession>A0A7X2ZUY7</accession>
<keyword evidence="2" id="KW-1185">Reference proteome</keyword>
<name>A0A7X2ZUY7_9FLAO</name>
<gene>
    <name evidence="1" type="ORF">D9O36_13460</name>
</gene>
<sequence length="68" mass="8107">MKQAKTNLWNDVFVISRSYRLPIILPPNNLSVIYNGRVFMLNFFPHQKETFLIFNHIINTKPALYIRV</sequence>
<protein>
    <submittedName>
        <fullName evidence="1">Uncharacterized protein</fullName>
    </submittedName>
</protein>
<evidence type="ECO:0000313" key="1">
    <source>
        <dbReference type="EMBL" id="MUH36857.1"/>
    </source>
</evidence>
<dbReference type="EMBL" id="RCNR01000026">
    <property type="protein sequence ID" value="MUH36857.1"/>
    <property type="molecule type" value="Genomic_DNA"/>
</dbReference>